<name>A0A8G2BXL6_9BACT</name>
<dbReference type="Pfam" id="PF07992">
    <property type="entry name" value="Pyr_redox_2"/>
    <property type="match status" value="1"/>
</dbReference>
<dbReference type="Proteomes" id="UP000236725">
    <property type="component" value="Unassembled WGS sequence"/>
</dbReference>
<evidence type="ECO:0000256" key="4">
    <source>
        <dbReference type="ARBA" id="ARBA00022827"/>
    </source>
</evidence>
<dbReference type="InterPro" id="IPR036188">
    <property type="entry name" value="FAD/NAD-bd_sf"/>
</dbReference>
<dbReference type="PANTHER" id="PTHR42913:SF3">
    <property type="entry name" value="64 KDA MITOCHONDRIAL NADH DEHYDROGENASE (EUROFUNG)"/>
    <property type="match status" value="1"/>
</dbReference>
<protein>
    <submittedName>
        <fullName evidence="7">NADH dehydrogenase</fullName>
    </submittedName>
</protein>
<dbReference type="SUPFAM" id="SSF51905">
    <property type="entry name" value="FAD/NAD(P)-binding domain"/>
    <property type="match status" value="1"/>
</dbReference>
<keyword evidence="3" id="KW-0285">Flavoprotein</keyword>
<organism evidence="7 8">
    <name type="scientific">Parabacteroides chinchillae</name>
    <dbReference type="NCBI Taxonomy" id="871327"/>
    <lineage>
        <taxon>Bacteria</taxon>
        <taxon>Pseudomonadati</taxon>
        <taxon>Bacteroidota</taxon>
        <taxon>Bacteroidia</taxon>
        <taxon>Bacteroidales</taxon>
        <taxon>Tannerellaceae</taxon>
        <taxon>Parabacteroides</taxon>
    </lineage>
</organism>
<keyword evidence="8" id="KW-1185">Reference proteome</keyword>
<evidence type="ECO:0000256" key="1">
    <source>
        <dbReference type="ARBA" id="ARBA00001974"/>
    </source>
</evidence>
<comment type="caution">
    <text evidence="7">The sequence shown here is derived from an EMBL/GenBank/DDBJ whole genome shotgun (WGS) entry which is preliminary data.</text>
</comment>
<evidence type="ECO:0000259" key="6">
    <source>
        <dbReference type="Pfam" id="PF07992"/>
    </source>
</evidence>
<keyword evidence="4" id="KW-0274">FAD</keyword>
<sequence length="93" mass="10748">MSFNIPQTDKKRIVIIGGGFGGLQLANKLKNTNFQIVLIDKNNYHQFPPLLYQVASSGLEYNSISFPFRKIFYNRKNFYFRLAEVNSVIAEKI</sequence>
<keyword evidence="5" id="KW-0560">Oxidoreductase</keyword>
<accession>A0A8G2BXL6</accession>
<evidence type="ECO:0000313" key="7">
    <source>
        <dbReference type="EMBL" id="SEG07209.1"/>
    </source>
</evidence>
<dbReference type="GO" id="GO:0003955">
    <property type="term" value="F:NAD(P)H dehydrogenase (quinone) activity"/>
    <property type="evidence" value="ECO:0007669"/>
    <property type="project" value="TreeGrafter"/>
</dbReference>
<dbReference type="InterPro" id="IPR023753">
    <property type="entry name" value="FAD/NAD-binding_dom"/>
</dbReference>
<dbReference type="AlphaFoldDB" id="A0A8G2BXL6"/>
<evidence type="ECO:0000256" key="5">
    <source>
        <dbReference type="ARBA" id="ARBA00023002"/>
    </source>
</evidence>
<evidence type="ECO:0000256" key="3">
    <source>
        <dbReference type="ARBA" id="ARBA00022630"/>
    </source>
</evidence>
<gene>
    <name evidence="7" type="ORF">SAMN05444001_1142</name>
</gene>
<proteinExistence type="inferred from homology"/>
<dbReference type="Gene3D" id="3.50.50.100">
    <property type="match status" value="1"/>
</dbReference>
<comment type="cofactor">
    <cofactor evidence="1">
        <name>FAD</name>
        <dbReference type="ChEBI" id="CHEBI:57692"/>
    </cofactor>
</comment>
<dbReference type="EMBL" id="FNVS01000014">
    <property type="protein sequence ID" value="SEG07209.1"/>
    <property type="molecule type" value="Genomic_DNA"/>
</dbReference>
<dbReference type="GO" id="GO:0019646">
    <property type="term" value="P:aerobic electron transport chain"/>
    <property type="evidence" value="ECO:0007669"/>
    <property type="project" value="TreeGrafter"/>
</dbReference>
<evidence type="ECO:0000313" key="8">
    <source>
        <dbReference type="Proteomes" id="UP000236725"/>
    </source>
</evidence>
<reference evidence="7 8" key="1">
    <citation type="submission" date="2016-10" db="EMBL/GenBank/DDBJ databases">
        <authorList>
            <person name="Varghese N."/>
            <person name="Submissions S."/>
        </authorList>
    </citation>
    <scope>NUCLEOTIDE SEQUENCE [LARGE SCALE GENOMIC DNA]</scope>
    <source>
        <strain evidence="7 8">DSM 29073</strain>
    </source>
</reference>
<comment type="similarity">
    <text evidence="2">Belongs to the NADH dehydrogenase family.</text>
</comment>
<dbReference type="InterPro" id="IPR051169">
    <property type="entry name" value="NADH-Q_oxidoreductase"/>
</dbReference>
<feature type="domain" description="FAD/NAD(P)-binding" evidence="6">
    <location>
        <begin position="12"/>
        <end position="69"/>
    </location>
</feature>
<evidence type="ECO:0000256" key="2">
    <source>
        <dbReference type="ARBA" id="ARBA00005272"/>
    </source>
</evidence>
<dbReference type="PANTHER" id="PTHR42913">
    <property type="entry name" value="APOPTOSIS-INDUCING FACTOR 1"/>
    <property type="match status" value="1"/>
</dbReference>